<keyword evidence="1" id="KW-0472">Membrane</keyword>
<evidence type="ECO:0000313" key="3">
    <source>
        <dbReference type="Proteomes" id="UP001174997"/>
    </source>
</evidence>
<dbReference type="EMBL" id="JAULSY010000068">
    <property type="protein sequence ID" value="KAK0667664.1"/>
    <property type="molecule type" value="Genomic_DNA"/>
</dbReference>
<feature type="transmembrane region" description="Helical" evidence="1">
    <location>
        <begin position="588"/>
        <end position="610"/>
    </location>
</feature>
<keyword evidence="1" id="KW-1133">Transmembrane helix</keyword>
<evidence type="ECO:0000313" key="2">
    <source>
        <dbReference type="EMBL" id="KAK0667664.1"/>
    </source>
</evidence>
<reference evidence="2" key="1">
    <citation type="submission" date="2023-06" db="EMBL/GenBank/DDBJ databases">
        <title>Genome-scale phylogeny and comparative genomics of the fungal order Sordariales.</title>
        <authorList>
            <consortium name="Lawrence Berkeley National Laboratory"/>
            <person name="Hensen N."/>
            <person name="Bonometti L."/>
            <person name="Westerberg I."/>
            <person name="Brannstrom I.O."/>
            <person name="Guillou S."/>
            <person name="Cros-Aarteil S."/>
            <person name="Calhoun S."/>
            <person name="Haridas S."/>
            <person name="Kuo A."/>
            <person name="Mondo S."/>
            <person name="Pangilinan J."/>
            <person name="Riley R."/>
            <person name="Labutti K."/>
            <person name="Andreopoulos B."/>
            <person name="Lipzen A."/>
            <person name="Chen C."/>
            <person name="Yanf M."/>
            <person name="Daum C."/>
            <person name="Ng V."/>
            <person name="Clum A."/>
            <person name="Steindorff A."/>
            <person name="Ohm R."/>
            <person name="Martin F."/>
            <person name="Silar P."/>
            <person name="Natvig D."/>
            <person name="Lalanne C."/>
            <person name="Gautier V."/>
            <person name="Ament-Velasquez S.L."/>
            <person name="Kruys A."/>
            <person name="Hutchinson M.I."/>
            <person name="Powell A.J."/>
            <person name="Barry K."/>
            <person name="Miller A.N."/>
            <person name="Grigoriev I.V."/>
            <person name="Debuchy R."/>
            <person name="Gladieux P."/>
            <person name="Thoren M.H."/>
            <person name="Johannesson H."/>
        </authorList>
    </citation>
    <scope>NUCLEOTIDE SEQUENCE</scope>
    <source>
        <strain evidence="2">CBS 307.81</strain>
    </source>
</reference>
<feature type="transmembrane region" description="Helical" evidence="1">
    <location>
        <begin position="45"/>
        <end position="64"/>
    </location>
</feature>
<organism evidence="2 3">
    <name type="scientific">Cercophora samala</name>
    <dbReference type="NCBI Taxonomy" id="330535"/>
    <lineage>
        <taxon>Eukaryota</taxon>
        <taxon>Fungi</taxon>
        <taxon>Dikarya</taxon>
        <taxon>Ascomycota</taxon>
        <taxon>Pezizomycotina</taxon>
        <taxon>Sordariomycetes</taxon>
        <taxon>Sordariomycetidae</taxon>
        <taxon>Sordariales</taxon>
        <taxon>Lasiosphaeriaceae</taxon>
        <taxon>Cercophora</taxon>
    </lineage>
</organism>
<proteinExistence type="predicted"/>
<feature type="transmembrane region" description="Helical" evidence="1">
    <location>
        <begin position="116"/>
        <end position="135"/>
    </location>
</feature>
<keyword evidence="1" id="KW-0812">Transmembrane</keyword>
<dbReference type="AlphaFoldDB" id="A0AA39ZB44"/>
<comment type="caution">
    <text evidence="2">The sequence shown here is derived from an EMBL/GenBank/DDBJ whole genome shotgun (WGS) entry which is preliminary data.</text>
</comment>
<gene>
    <name evidence="2" type="ORF">QBC41DRAFT_134101</name>
</gene>
<sequence length="612" mass="66707">MIRGVVITLLPLGLAVYFLVIWRLYLVPDSDNANGLVFGRAGANAIYYSWFVLASVGLTIFVYGREGVEEGMLNRPKWSALNPQHLRDHVRVDGWLRALMTWILLRGPSNTRGPTSFTWMLLGLVTLLGFIGLPLSGLTMEFETGYQPLSGTTASSADSHPTVLGYNKDNWNARFGFDTTKRAFSRWKESSRMLPPPGDGVIYTPPEVDRSSLAGSGEFTKLPNVLPRDAGVSNLFLAPQSDTGAPIDGRSWGLVFSYECSIVTRLSDFTILSHRKKDAELGSTDAWGYDVLGPNATIEIYNQTYSAATGSFANNLQAVAEVGYHWPLRQKRMSSNTPASTQCYNPIGIPGPGGKTMPYPGMNDDPQILEIILWQNLSSKNTNPDQVDSPPTLDFALPDTIPELLGAYNTHEERNTTPPTPMAAIGVKCTSTSAVGTANLDGRRAIFTDFTRSDDTPVGFRSSIQCAERLSIGVPHTIFSPAAGNRDTAEWLSGFYASVGKVAQGYSQLGHNFIGGQVPLQSSYLRAGELRRSLTRAYGLYALQLVYNDGVGYVDREGGYHEASEFVNGEAVAYRRDTVLVPGIVPPAVAFVFLGLWAVGSACFGVVYGFRR</sequence>
<keyword evidence="3" id="KW-1185">Reference proteome</keyword>
<feature type="transmembrane region" description="Helical" evidence="1">
    <location>
        <begin position="5"/>
        <end position="25"/>
    </location>
</feature>
<accession>A0AA39ZB44</accession>
<name>A0AA39ZB44_9PEZI</name>
<evidence type="ECO:0000256" key="1">
    <source>
        <dbReference type="SAM" id="Phobius"/>
    </source>
</evidence>
<dbReference type="Proteomes" id="UP001174997">
    <property type="component" value="Unassembled WGS sequence"/>
</dbReference>
<protein>
    <submittedName>
        <fullName evidence="2">Uncharacterized protein</fullName>
    </submittedName>
</protein>